<comment type="caution">
    <text evidence="3">The sequence shown here is derived from an EMBL/GenBank/DDBJ whole genome shotgun (WGS) entry which is preliminary data.</text>
</comment>
<feature type="region of interest" description="Disordered" evidence="1">
    <location>
        <begin position="434"/>
        <end position="475"/>
    </location>
</feature>
<feature type="region of interest" description="Disordered" evidence="1">
    <location>
        <begin position="1"/>
        <end position="22"/>
    </location>
</feature>
<sequence>MNTADNPVAPDTGQLRRTASISSGRSGWPGLIQLIDVLLYLTASARDFEALIKTIDVEKSFEENPDNTERPNVAWEIRKTMSSPSYALQERLKPSNVVSPLVDSPVKAARDVAETPLDDDSGWQVVQRRKRSVSSVTTQSLIDDRERERADEALSTNMQPKLSVYDRLYSAAVRGKDPMSPPMLYNTSRGGSTSGRLMCPRSAMDLPQTKSSMAKIAYSRQKLWLQRAQTTLADKMKERQKICRKEEMERRTQSRCGLNFVDLKKSGNDGRSKNIVDGIEARSLGSICEKNEDGDAIPADPRPSDEGTDRIDIDGIRLPPLQPMSPASWHGLPPEVEHSVEWRAMTEEEESLAQEERSLTREFENEENMSVDDELERLSQAMNDEPGQSRFLDEQPAPSEADSCSTRGLLSKWEEEMKQYASVSWAQLVADEYPEGNYREPGDEVARLEKMSSPKRKSSPSGVQEKSQLKHDRAESLRQQLMEDKAARLNEISKRFAAVQARKVEVRERMMALYLSGLERHSEKRKETLAMKVRKARDDDQRVQEVLFCKEVESELSANEKLQKEKTRERELEKRREKMAEERTKRHEEKMAKELAAEERRKLAEQERQLRLQELAEAKQTRNAQIEAHREEQERERREKRRQREERIEGMRALETEKRANDHKKMQQKLDSSTRRHELTVESVRAKAHELGNQKVFARWEALSNARAWPSQQSSRVWGCTRCSQKIALSSELDIMAHIIGKGHLEAWKVKALDVTHHKLAMELCESVVETDCLPPSLTSSSSFGNDVDKKKLTRLKQKMQQKALKTAETLRQTTPYTAIMATKVKDKSVRDLATNLSADRQLRHLEHALIDVIKRFENDGSSSADFAAQIVAAGALRPAVDRLMGMSGKAPDQKRVRSKLLSVLTSIGVHQPPAACSLLLGSPLCQWLIDELSSALLADLDRLHLRDVLSAIHRLLSSLDRLPTEAGMNMKERLARGDLILGYICSLGIPSQLSVFIPRLLSEMDLETIECLSSFLYTLSLASDAQIIDPLLAAFIDPVLFHVVDVLHANSSEQPMDEKSPTRPHLPETCVTLCRMTLAFSAKLKQDDFRRCFDSSDTRAMRFYLIVSECIHMADPSTPSISGQSKEGKRSPDNPSPAAYMERKSMKLGAIALAGRLAAIGTSHQLLCLLGCQQSVLATICQLPASHFNSGSTSSIVLPSIIRIALYSAPALDTVRLHLKDQPVVAFLKEACGSLPRLQPQFSFLQAALPVSEWPSALRFFDPDSKIPSQQ</sequence>
<proteinExistence type="predicted"/>
<feature type="compositionally biased region" description="Basic and acidic residues" evidence="1">
    <location>
        <begin position="561"/>
        <end position="601"/>
    </location>
</feature>
<evidence type="ECO:0000256" key="1">
    <source>
        <dbReference type="SAM" id="MobiDB-lite"/>
    </source>
</evidence>
<feature type="region of interest" description="Disordered" evidence="1">
    <location>
        <begin position="290"/>
        <end position="309"/>
    </location>
</feature>
<dbReference type="PANTHER" id="PTHR31434">
    <property type="entry name" value="S PHASE CYCLIN A-ASSOCIATED PROTEIN IN THE ENDOPLASMIC RETICULUM"/>
    <property type="match status" value="1"/>
</dbReference>
<evidence type="ECO:0000313" key="3">
    <source>
        <dbReference type="EMBL" id="CAJ0572844.1"/>
    </source>
</evidence>
<feature type="domain" description="S phase cyclin A-associated protein in the endoplasmic reticulum N-terminal" evidence="2">
    <location>
        <begin position="36"/>
        <end position="85"/>
    </location>
</feature>
<reference evidence="3" key="1">
    <citation type="submission" date="2023-06" db="EMBL/GenBank/DDBJ databases">
        <authorList>
            <person name="Delattre M."/>
        </authorList>
    </citation>
    <scope>NUCLEOTIDE SEQUENCE</scope>
    <source>
        <strain evidence="3">AF72</strain>
    </source>
</reference>
<dbReference type="InterPro" id="IPR032446">
    <property type="entry name" value="SCAPER_N"/>
</dbReference>
<protein>
    <recommendedName>
        <fullName evidence="2">S phase cyclin A-associated protein in the endoplasmic reticulum N-terminal domain-containing protein</fullName>
    </recommendedName>
</protein>
<evidence type="ECO:0000313" key="4">
    <source>
        <dbReference type="Proteomes" id="UP001177023"/>
    </source>
</evidence>
<feature type="region of interest" description="Disordered" evidence="1">
    <location>
        <begin position="616"/>
        <end position="649"/>
    </location>
</feature>
<feature type="region of interest" description="Disordered" evidence="1">
    <location>
        <begin position="1118"/>
        <end position="1140"/>
    </location>
</feature>
<evidence type="ECO:0000259" key="2">
    <source>
        <dbReference type="Pfam" id="PF16501"/>
    </source>
</evidence>
<dbReference type="AlphaFoldDB" id="A0AA36CPD5"/>
<dbReference type="Pfam" id="PF16501">
    <property type="entry name" value="SCAPER_N"/>
    <property type="match status" value="1"/>
</dbReference>
<feature type="compositionally biased region" description="Basic and acidic residues" evidence="1">
    <location>
        <begin position="627"/>
        <end position="649"/>
    </location>
</feature>
<feature type="non-terminal residue" evidence="3">
    <location>
        <position position="1"/>
    </location>
</feature>
<accession>A0AA36CPD5</accession>
<name>A0AA36CPD5_9BILA</name>
<feature type="compositionally biased region" description="Acidic residues" evidence="1">
    <location>
        <begin position="364"/>
        <end position="375"/>
    </location>
</feature>
<feature type="compositionally biased region" description="Basic and acidic residues" evidence="1">
    <location>
        <begin position="354"/>
        <end position="363"/>
    </location>
</feature>
<gene>
    <name evidence="3" type="ORF">MSPICULIGERA_LOCUS11220</name>
</gene>
<feature type="region of interest" description="Disordered" evidence="1">
    <location>
        <begin position="345"/>
        <end position="408"/>
    </location>
</feature>
<feature type="compositionally biased region" description="Basic and acidic residues" evidence="1">
    <location>
        <begin position="437"/>
        <end position="452"/>
    </location>
</feature>
<dbReference type="Proteomes" id="UP001177023">
    <property type="component" value="Unassembled WGS sequence"/>
</dbReference>
<dbReference type="EMBL" id="CATQJA010002608">
    <property type="protein sequence ID" value="CAJ0572844.1"/>
    <property type="molecule type" value="Genomic_DNA"/>
</dbReference>
<feature type="region of interest" description="Disordered" evidence="1">
    <location>
        <begin position="558"/>
        <end position="601"/>
    </location>
</feature>
<dbReference type="PANTHER" id="PTHR31434:SF2">
    <property type="entry name" value="S PHASE CYCLIN A-ASSOCIATED PROTEIN IN THE ENDOPLASMIC RETICULUM"/>
    <property type="match status" value="1"/>
</dbReference>
<keyword evidence="4" id="KW-1185">Reference proteome</keyword>
<organism evidence="3 4">
    <name type="scientific">Mesorhabditis spiculigera</name>
    <dbReference type="NCBI Taxonomy" id="96644"/>
    <lineage>
        <taxon>Eukaryota</taxon>
        <taxon>Metazoa</taxon>
        <taxon>Ecdysozoa</taxon>
        <taxon>Nematoda</taxon>
        <taxon>Chromadorea</taxon>
        <taxon>Rhabditida</taxon>
        <taxon>Rhabditina</taxon>
        <taxon>Rhabditomorpha</taxon>
        <taxon>Rhabditoidea</taxon>
        <taxon>Rhabditidae</taxon>
        <taxon>Mesorhabditinae</taxon>
        <taxon>Mesorhabditis</taxon>
    </lineage>
</organism>